<accession>A0A9W7T428</accession>
<dbReference type="InterPro" id="IPR013320">
    <property type="entry name" value="ConA-like_dom_sf"/>
</dbReference>
<dbReference type="InterPro" id="IPR001870">
    <property type="entry name" value="B30.2/SPRY"/>
</dbReference>
<organism evidence="5 6">
    <name type="scientific">Triplophysa rosa</name>
    <name type="common">Cave loach</name>
    <dbReference type="NCBI Taxonomy" id="992332"/>
    <lineage>
        <taxon>Eukaryota</taxon>
        <taxon>Metazoa</taxon>
        <taxon>Chordata</taxon>
        <taxon>Craniata</taxon>
        <taxon>Vertebrata</taxon>
        <taxon>Euteleostomi</taxon>
        <taxon>Actinopterygii</taxon>
        <taxon>Neopterygii</taxon>
        <taxon>Teleostei</taxon>
        <taxon>Ostariophysi</taxon>
        <taxon>Cypriniformes</taxon>
        <taxon>Nemacheilidae</taxon>
        <taxon>Triplophysa</taxon>
    </lineage>
</organism>
<evidence type="ECO:0000259" key="4">
    <source>
        <dbReference type="PROSITE" id="PS50188"/>
    </source>
</evidence>
<evidence type="ECO:0000256" key="3">
    <source>
        <dbReference type="ARBA" id="ARBA00022833"/>
    </source>
</evidence>
<dbReference type="InterPro" id="IPR003879">
    <property type="entry name" value="Butyrophylin_SPRY"/>
</dbReference>
<dbReference type="InterPro" id="IPR003877">
    <property type="entry name" value="SPRY_dom"/>
</dbReference>
<dbReference type="AlphaFoldDB" id="A0A9W7T428"/>
<evidence type="ECO:0000256" key="1">
    <source>
        <dbReference type="ARBA" id="ARBA00022723"/>
    </source>
</evidence>
<evidence type="ECO:0000256" key="2">
    <source>
        <dbReference type="ARBA" id="ARBA00022771"/>
    </source>
</evidence>
<dbReference type="Pfam" id="PF13765">
    <property type="entry name" value="PRY"/>
    <property type="match status" value="1"/>
</dbReference>
<dbReference type="PROSITE" id="PS50188">
    <property type="entry name" value="B302_SPRY"/>
    <property type="match status" value="1"/>
</dbReference>
<gene>
    <name evidence="5" type="ORF">IRJ41_009296</name>
</gene>
<dbReference type="InterPro" id="IPR051051">
    <property type="entry name" value="E3_ubiq-ligase_TRIM/RNF"/>
</dbReference>
<evidence type="ECO:0000313" key="6">
    <source>
        <dbReference type="Proteomes" id="UP001059041"/>
    </source>
</evidence>
<sequence>MQILCLCSSDSHELTLDPNTLNKCLCLSEENRMITMTETGQQYPDHPDRFDSLLQGLCRESVCGRSYWEVDWSGGVCISVSYKSISRKGEIDESGFGFNDHSWGLSCSSKRLSFWHKNEWTDYSLESSYCRIGVYVDHRAGILSFYSISDTMTLIHSIHTTFAQPLYPGFRLSLGGKATLCGLII</sequence>
<dbReference type="PANTHER" id="PTHR25465:SF5">
    <property type="entry name" value="E3 UBIQUITIN_ISG15 LIGASE TRIM25-RELATED"/>
    <property type="match status" value="1"/>
</dbReference>
<dbReference type="PRINTS" id="PR01407">
    <property type="entry name" value="BUTYPHLNCDUF"/>
</dbReference>
<dbReference type="SUPFAM" id="SSF49899">
    <property type="entry name" value="Concanavalin A-like lectins/glucanases"/>
    <property type="match status" value="1"/>
</dbReference>
<keyword evidence="2" id="KW-0863">Zinc-finger</keyword>
<evidence type="ECO:0000313" key="5">
    <source>
        <dbReference type="EMBL" id="KAI7790317.1"/>
    </source>
</evidence>
<name>A0A9W7T428_TRIRA</name>
<keyword evidence="5" id="KW-0436">Ligase</keyword>
<reference evidence="5" key="1">
    <citation type="submission" date="2021-02" db="EMBL/GenBank/DDBJ databases">
        <title>Comparative genomics reveals that relaxation of natural selection precedes convergent phenotypic evolution of cavefish.</title>
        <authorList>
            <person name="Peng Z."/>
        </authorList>
    </citation>
    <scope>NUCLEOTIDE SEQUENCE</scope>
    <source>
        <tissue evidence="5">Muscle</tissue>
    </source>
</reference>
<dbReference type="GO" id="GO:0008270">
    <property type="term" value="F:zinc ion binding"/>
    <property type="evidence" value="ECO:0007669"/>
    <property type="project" value="UniProtKB-KW"/>
</dbReference>
<keyword evidence="3" id="KW-0862">Zinc</keyword>
<comment type="caution">
    <text evidence="5">The sequence shown here is derived from an EMBL/GenBank/DDBJ whole genome shotgun (WGS) entry which is preliminary data.</text>
</comment>
<dbReference type="GO" id="GO:0005737">
    <property type="term" value="C:cytoplasm"/>
    <property type="evidence" value="ECO:0007669"/>
    <property type="project" value="UniProtKB-ARBA"/>
</dbReference>
<dbReference type="Gene3D" id="2.60.120.920">
    <property type="match status" value="1"/>
</dbReference>
<dbReference type="SMART" id="SM00589">
    <property type="entry name" value="PRY"/>
    <property type="match status" value="1"/>
</dbReference>
<keyword evidence="6" id="KW-1185">Reference proteome</keyword>
<dbReference type="CDD" id="cd16040">
    <property type="entry name" value="SPRY_PRY_SNTX"/>
    <property type="match status" value="1"/>
</dbReference>
<dbReference type="GO" id="GO:0016874">
    <property type="term" value="F:ligase activity"/>
    <property type="evidence" value="ECO:0007669"/>
    <property type="project" value="UniProtKB-KW"/>
</dbReference>
<keyword evidence="1" id="KW-0479">Metal-binding</keyword>
<protein>
    <submittedName>
        <fullName evidence="5">E3 ubiquitin/ISG15 ligase TRIM25</fullName>
    </submittedName>
</protein>
<feature type="domain" description="B30.2/SPRY" evidence="4">
    <location>
        <begin position="1"/>
        <end position="185"/>
    </location>
</feature>
<dbReference type="Pfam" id="PF00622">
    <property type="entry name" value="SPRY"/>
    <property type="match status" value="1"/>
</dbReference>
<dbReference type="EMBL" id="JAFHDT010000173">
    <property type="protein sequence ID" value="KAI7790317.1"/>
    <property type="molecule type" value="Genomic_DNA"/>
</dbReference>
<dbReference type="InterPro" id="IPR006574">
    <property type="entry name" value="PRY"/>
</dbReference>
<dbReference type="PANTHER" id="PTHR25465">
    <property type="entry name" value="B-BOX DOMAIN CONTAINING"/>
    <property type="match status" value="1"/>
</dbReference>
<dbReference type="InterPro" id="IPR043136">
    <property type="entry name" value="B30.2/SPRY_sf"/>
</dbReference>
<dbReference type="SMART" id="SM00449">
    <property type="entry name" value="SPRY"/>
    <property type="match status" value="1"/>
</dbReference>
<dbReference type="Proteomes" id="UP001059041">
    <property type="component" value="Unassembled WGS sequence"/>
</dbReference>
<proteinExistence type="predicted"/>